<organism evidence="12 13">
    <name type="scientific">Trichinella pseudospiralis</name>
    <name type="common">Parasitic roundworm</name>
    <dbReference type="NCBI Taxonomy" id="6337"/>
    <lineage>
        <taxon>Eukaryota</taxon>
        <taxon>Metazoa</taxon>
        <taxon>Ecdysozoa</taxon>
        <taxon>Nematoda</taxon>
        <taxon>Enoplea</taxon>
        <taxon>Dorylaimia</taxon>
        <taxon>Trichinellida</taxon>
        <taxon>Trichinellidae</taxon>
        <taxon>Trichinella</taxon>
    </lineage>
</organism>
<dbReference type="EMBL" id="JYDU01000085">
    <property type="protein sequence ID" value="KRX93604.1"/>
    <property type="molecule type" value="Genomic_DNA"/>
</dbReference>
<feature type="binding site" evidence="10">
    <location>
        <position position="379"/>
    </location>
    <ligand>
        <name>substrate</name>
    </ligand>
</feature>
<dbReference type="GO" id="GO:0003697">
    <property type="term" value="F:single-stranded DNA binding"/>
    <property type="evidence" value="ECO:0007669"/>
    <property type="project" value="TreeGrafter"/>
</dbReference>
<feature type="site" description="Interaction with DNA" evidence="11">
    <location>
        <position position="402"/>
    </location>
</feature>
<proteinExistence type="inferred from homology"/>
<dbReference type="Proteomes" id="UP000054815">
    <property type="component" value="Unassembled WGS sequence"/>
</dbReference>
<dbReference type="Pfam" id="PF06087">
    <property type="entry name" value="Tyr-DNA_phospho"/>
    <property type="match status" value="1"/>
</dbReference>
<dbReference type="InterPro" id="IPR010347">
    <property type="entry name" value="Tdp1"/>
</dbReference>
<feature type="binding site" evidence="10">
    <location>
        <position position="148"/>
    </location>
    <ligand>
        <name>substrate</name>
    </ligand>
</feature>
<evidence type="ECO:0000256" key="3">
    <source>
        <dbReference type="ARBA" id="ARBA00022722"/>
    </source>
</evidence>
<dbReference type="Gene3D" id="3.30.870.10">
    <property type="entry name" value="Endonuclease Chain A"/>
    <property type="match status" value="2"/>
</dbReference>
<keyword evidence="7" id="KW-0234">DNA repair</keyword>
<feature type="active site" description="Nucleophile" evidence="9">
    <location>
        <position position="146"/>
    </location>
</feature>
<dbReference type="GO" id="GO:0005634">
    <property type="term" value="C:nucleus"/>
    <property type="evidence" value="ECO:0007669"/>
    <property type="project" value="UniProtKB-SubCell"/>
</dbReference>
<dbReference type="PANTHER" id="PTHR12415">
    <property type="entry name" value="TYROSYL-DNA PHOSPHODIESTERASE 1"/>
    <property type="match status" value="1"/>
</dbReference>
<feature type="non-terminal residue" evidence="12">
    <location>
        <position position="1"/>
    </location>
</feature>
<dbReference type="PANTHER" id="PTHR12415:SF0">
    <property type="entry name" value="TYROSYL-DNA PHOSPHODIESTERASE 1"/>
    <property type="match status" value="1"/>
</dbReference>
<keyword evidence="5" id="KW-0378">Hydrolase</keyword>
<keyword evidence="8" id="KW-0539">Nucleus</keyword>
<evidence type="ECO:0000256" key="11">
    <source>
        <dbReference type="PIRSR" id="PIRSR610347-3"/>
    </source>
</evidence>
<protein>
    <submittedName>
        <fullName evidence="12">Tyrosyl-DNA phosphodiesterase 1</fullName>
    </submittedName>
</protein>
<name>A0A0V0XZL5_TRIPS</name>
<comment type="caution">
    <text evidence="12">The sequence shown here is derived from an EMBL/GenBank/DDBJ whole genome shotgun (WGS) entry which is preliminary data.</text>
</comment>
<evidence type="ECO:0000256" key="8">
    <source>
        <dbReference type="ARBA" id="ARBA00023242"/>
    </source>
</evidence>
<dbReference type="CDD" id="cd09195">
    <property type="entry name" value="PLDc_mTdp1_2"/>
    <property type="match status" value="1"/>
</dbReference>
<dbReference type="GO" id="GO:0003690">
    <property type="term" value="F:double-stranded DNA binding"/>
    <property type="evidence" value="ECO:0007669"/>
    <property type="project" value="TreeGrafter"/>
</dbReference>
<dbReference type="GO" id="GO:0017005">
    <property type="term" value="F:3'-tyrosyl-DNA phosphodiesterase activity"/>
    <property type="evidence" value="ECO:0007669"/>
    <property type="project" value="TreeGrafter"/>
</dbReference>
<dbReference type="GO" id="GO:0004527">
    <property type="term" value="F:exonuclease activity"/>
    <property type="evidence" value="ECO:0007669"/>
    <property type="project" value="UniProtKB-KW"/>
</dbReference>
<comment type="subcellular location">
    <subcellularLocation>
        <location evidence="1">Nucleus</location>
    </subcellularLocation>
</comment>
<evidence type="ECO:0000313" key="13">
    <source>
        <dbReference type="Proteomes" id="UP000054815"/>
    </source>
</evidence>
<comment type="similarity">
    <text evidence="2">Belongs to the tyrosyl-DNA phosphodiesterase family.</text>
</comment>
<evidence type="ECO:0000256" key="7">
    <source>
        <dbReference type="ARBA" id="ARBA00023204"/>
    </source>
</evidence>
<keyword evidence="3" id="KW-0540">Nuclease</keyword>
<evidence type="ECO:0000313" key="12">
    <source>
        <dbReference type="EMBL" id="KRX93604.1"/>
    </source>
</evidence>
<evidence type="ECO:0000256" key="10">
    <source>
        <dbReference type="PIRSR" id="PIRSR610347-2"/>
    </source>
</evidence>
<dbReference type="GO" id="GO:0006281">
    <property type="term" value="P:DNA repair"/>
    <property type="evidence" value="ECO:0007669"/>
    <property type="project" value="UniProtKB-KW"/>
</dbReference>
<evidence type="ECO:0000256" key="9">
    <source>
        <dbReference type="PIRSR" id="PIRSR610347-1"/>
    </source>
</evidence>
<evidence type="ECO:0000256" key="4">
    <source>
        <dbReference type="ARBA" id="ARBA00022763"/>
    </source>
</evidence>
<evidence type="ECO:0000256" key="5">
    <source>
        <dbReference type="ARBA" id="ARBA00022801"/>
    </source>
</evidence>
<feature type="active site" description="Proton donor/acceptor" evidence="9">
    <location>
        <position position="377"/>
    </location>
</feature>
<sequence>LRCRKSYCYLIVFKCKINTKLAMASLLCKRKHSDESVRSTPSRVDMTGFYLTKVYGLDEKWNENAVSMKTLLGENPDELEATAQFNFLIDFGWTVAQYPENCRQKPLTIVTSSQSSRWNDLVNDVKKATNVSLVDARLPIPFGTHHTKMTLLRYRKGLKVAIHTANLIEYDWCEKTQGMYISPLFPLIENNTGTDDYDSKTNFKADLIAYLNAYTNSAVKAWAEDIKNYDMREANVFIVASIPGRHRDLAMYNWGHLKLGRILKTYLNYDAIDANWPVVCQFSSIGSLGTKPEKWLLGEFAASLGRTAFECSALQEPFRNLKLVYPSVENVRCSSEGYYGGTCLPYTEAVASKQQYLQQFMHQWLCECYGRSHAVPHIKTYFRYSPCFQKLAWFLLTSANLSKAAWGVSEKSNQQFNIRSYEIGVLFIPEFFCVRIQSYGLKTFTTHRNVETSSAEFPLPIDLPLVPYSQNDKMWIIDIPYDEADAHGITWDP</sequence>
<evidence type="ECO:0000256" key="6">
    <source>
        <dbReference type="ARBA" id="ARBA00022839"/>
    </source>
</evidence>
<accession>A0A0V0XZL5</accession>
<reference evidence="12 13" key="1">
    <citation type="submission" date="2015-01" db="EMBL/GenBank/DDBJ databases">
        <title>Evolution of Trichinella species and genotypes.</title>
        <authorList>
            <person name="Korhonen P.K."/>
            <person name="Edoardo P."/>
            <person name="Giuseppe L.R."/>
            <person name="Gasser R.B."/>
        </authorList>
    </citation>
    <scope>NUCLEOTIDE SEQUENCE [LARGE SCALE GENOMIC DNA]</scope>
    <source>
        <strain evidence="12">ISS141</strain>
    </source>
</reference>
<dbReference type="STRING" id="6337.A0A0V0XZL5"/>
<evidence type="ECO:0000256" key="1">
    <source>
        <dbReference type="ARBA" id="ARBA00004123"/>
    </source>
</evidence>
<gene>
    <name evidence="12" type="primary">Tdp1</name>
    <name evidence="12" type="ORF">T4E_1259</name>
</gene>
<keyword evidence="6" id="KW-0269">Exonuclease</keyword>
<evidence type="ECO:0000256" key="2">
    <source>
        <dbReference type="ARBA" id="ARBA00010205"/>
    </source>
</evidence>
<keyword evidence="4" id="KW-0227">DNA damage</keyword>
<dbReference type="SUPFAM" id="SSF56024">
    <property type="entry name" value="Phospholipase D/nuclease"/>
    <property type="match status" value="2"/>
</dbReference>
<dbReference type="AlphaFoldDB" id="A0A0V0XZL5"/>